<dbReference type="InterPro" id="IPR013083">
    <property type="entry name" value="Znf_RING/FYVE/PHD"/>
</dbReference>
<comment type="caution">
    <text evidence="1">The sequence shown here is derived from an EMBL/GenBank/DDBJ whole genome shotgun (WGS) entry which is preliminary data.</text>
</comment>
<dbReference type="Proteomes" id="UP001165083">
    <property type="component" value="Unassembled WGS sequence"/>
</dbReference>
<reference evidence="1" key="1">
    <citation type="submission" date="2023-04" db="EMBL/GenBank/DDBJ databases">
        <title>Phytophthora lilii NBRC 32176.</title>
        <authorList>
            <person name="Ichikawa N."/>
            <person name="Sato H."/>
            <person name="Tonouchi N."/>
        </authorList>
    </citation>
    <scope>NUCLEOTIDE SEQUENCE</scope>
    <source>
        <strain evidence="1">NBRC 32176</strain>
    </source>
</reference>
<sequence>MKSQAFGSFAPHGSVAHIHGRATSLSSSNHVWQSTKRRKPFVHCPVRQHYFSKRLEAMTKGEFATSPLRRITLSPGDVSELQVVADAILDANLERYQHFTDVDNCKVNSSAWKYIKSKDQIKVYAERQQKRRRSGFQVNSTNDAEAELQSMLCVGSTPGSLDDVMLGIVSPTLESTRTQTSFIDERSEAAVLSIAKAPTKDQPFKSVVVNWMELDVRRRSMGLVKNRDYIYLEATGIKPTLNGGRLGYRLMHSVDFPQAHVLDGRVRAKLSVCCFFRQENESSVSVYMMGMMDPMSDGVRRLIVPRFVKRMLSPLKYAHYGEMKKLTQALGERYAELKMRKTRDPDHNCTSCKKHLGRLGKFVGHHSTCKLCFKYVCSSCKVEKEMSFVTLDLKMTQRKVTFCPSCVSEATTEAPPELPDVETRSQAVVYTRNNSVGSSVSSGWGTLLENDPQPITYDFTNTR</sequence>
<gene>
    <name evidence="1" type="ORF">Plil01_000801100</name>
</gene>
<dbReference type="SUPFAM" id="SSF57903">
    <property type="entry name" value="FYVE/PHD zinc finger"/>
    <property type="match status" value="1"/>
</dbReference>
<dbReference type="CDD" id="cd00065">
    <property type="entry name" value="FYVE_like_SF"/>
    <property type="match status" value="1"/>
</dbReference>
<dbReference type="OrthoDB" id="154468at2759"/>
<dbReference type="EMBL" id="BSXW01000380">
    <property type="protein sequence ID" value="GMF20579.1"/>
    <property type="molecule type" value="Genomic_DNA"/>
</dbReference>
<protein>
    <submittedName>
        <fullName evidence="1">Unnamed protein product</fullName>
    </submittedName>
</protein>
<evidence type="ECO:0000313" key="2">
    <source>
        <dbReference type="Proteomes" id="UP001165083"/>
    </source>
</evidence>
<keyword evidence="2" id="KW-1185">Reference proteome</keyword>
<organism evidence="1 2">
    <name type="scientific">Phytophthora lilii</name>
    <dbReference type="NCBI Taxonomy" id="2077276"/>
    <lineage>
        <taxon>Eukaryota</taxon>
        <taxon>Sar</taxon>
        <taxon>Stramenopiles</taxon>
        <taxon>Oomycota</taxon>
        <taxon>Peronosporomycetes</taxon>
        <taxon>Peronosporales</taxon>
        <taxon>Peronosporaceae</taxon>
        <taxon>Phytophthora</taxon>
    </lineage>
</organism>
<dbReference type="PANTHER" id="PTHR13510:SF44">
    <property type="entry name" value="RABENOSYN-5"/>
    <property type="match status" value="1"/>
</dbReference>
<accession>A0A9W6TU33</accession>
<dbReference type="PANTHER" id="PTHR13510">
    <property type="entry name" value="FYVE-FINGER-CONTAINING RAB5 EFFECTOR PROTEIN RABENOSYN-5-RELATED"/>
    <property type="match status" value="1"/>
</dbReference>
<dbReference type="InterPro" id="IPR023393">
    <property type="entry name" value="START-like_dom_sf"/>
</dbReference>
<dbReference type="InterPro" id="IPR011011">
    <property type="entry name" value="Znf_FYVE_PHD"/>
</dbReference>
<dbReference type="AlphaFoldDB" id="A0A9W6TU33"/>
<dbReference type="Gene3D" id="3.30.530.20">
    <property type="match status" value="1"/>
</dbReference>
<dbReference type="Gene3D" id="3.30.40.10">
    <property type="entry name" value="Zinc/RING finger domain, C3HC4 (zinc finger)"/>
    <property type="match status" value="1"/>
</dbReference>
<evidence type="ECO:0000313" key="1">
    <source>
        <dbReference type="EMBL" id="GMF20579.1"/>
    </source>
</evidence>
<name>A0A9W6TU33_9STRA</name>
<proteinExistence type="predicted"/>
<dbReference type="InterPro" id="IPR052727">
    <property type="entry name" value="Rab4/Rab5_effector"/>
</dbReference>
<dbReference type="SUPFAM" id="SSF55961">
    <property type="entry name" value="Bet v1-like"/>
    <property type="match status" value="1"/>
</dbReference>